<reference evidence="4" key="1">
    <citation type="submission" date="2016-02" db="EMBL/GenBank/DDBJ databases">
        <authorList>
            <person name="Sanders J.G."/>
            <person name="Lin J.Y."/>
            <person name="Wertz J.T."/>
            <person name="Russell J.A."/>
            <person name="Moreau C.S."/>
            <person name="Powell S."/>
        </authorList>
    </citation>
    <scope>NUCLEOTIDE SEQUENCE [LARGE SCALE GENOMIC DNA]</scope>
    <source>
        <strain evidence="4">CAG34</strain>
    </source>
</reference>
<accession>A0A139SRF5</accession>
<keyword evidence="1" id="KW-0732">Signal</keyword>
<dbReference type="SMART" id="SM00867">
    <property type="entry name" value="YceI"/>
    <property type="match status" value="1"/>
</dbReference>
<dbReference type="STRING" id="1548207.AXK11_02910"/>
<dbReference type="EMBL" id="LSZQ01000022">
    <property type="protein sequence ID" value="KXU37138.1"/>
    <property type="molecule type" value="Genomic_DNA"/>
</dbReference>
<dbReference type="Proteomes" id="UP000070058">
    <property type="component" value="Unassembled WGS sequence"/>
</dbReference>
<dbReference type="InterPro" id="IPR007372">
    <property type="entry name" value="Lipid/polyisoprenoid-bd_YceI"/>
</dbReference>
<name>A0A139SRF5_9BACT</name>
<feature type="signal peptide" evidence="1">
    <location>
        <begin position="1"/>
        <end position="22"/>
    </location>
</feature>
<feature type="chain" id="PRO_5007489624" description="Lipid/polyisoprenoid-binding YceI-like domain-containing protein" evidence="1">
    <location>
        <begin position="23"/>
        <end position="208"/>
    </location>
</feature>
<dbReference type="PANTHER" id="PTHR34406">
    <property type="entry name" value="PROTEIN YCEI"/>
    <property type="match status" value="1"/>
</dbReference>
<protein>
    <recommendedName>
        <fullName evidence="2">Lipid/polyisoprenoid-binding YceI-like domain-containing protein</fullName>
    </recommendedName>
</protein>
<dbReference type="Pfam" id="PF04264">
    <property type="entry name" value="YceI"/>
    <property type="match status" value="1"/>
</dbReference>
<evidence type="ECO:0000256" key="1">
    <source>
        <dbReference type="SAM" id="SignalP"/>
    </source>
</evidence>
<evidence type="ECO:0000259" key="2">
    <source>
        <dbReference type="SMART" id="SM00867"/>
    </source>
</evidence>
<dbReference type="PANTHER" id="PTHR34406:SF1">
    <property type="entry name" value="PROTEIN YCEI"/>
    <property type="match status" value="1"/>
</dbReference>
<evidence type="ECO:0000313" key="3">
    <source>
        <dbReference type="EMBL" id="KXU37138.1"/>
    </source>
</evidence>
<dbReference type="RefSeq" id="WP_068629079.1">
    <property type="nucleotide sequence ID" value="NZ_LSZQ01000022.1"/>
</dbReference>
<dbReference type="InterPro" id="IPR036761">
    <property type="entry name" value="TTHA0802/YceI-like_sf"/>
</dbReference>
<dbReference type="Gene3D" id="2.40.128.110">
    <property type="entry name" value="Lipid/polyisoprenoid-binding, YceI-like"/>
    <property type="match status" value="1"/>
</dbReference>
<gene>
    <name evidence="3" type="ORF">AXK11_02910</name>
</gene>
<feature type="domain" description="Lipid/polyisoprenoid-binding YceI-like" evidence="2">
    <location>
        <begin position="28"/>
        <end position="204"/>
    </location>
</feature>
<sequence length="208" mass="21751">MKKSHLLASLLLAGSMLSAATAAPLAFDFTDPKGVNAVRFHLDSLLEPISGNANGVSGTVSYDPANPRATTGKIVVAAGSAVVSNSVMTDHMLGEQWLDAANHPEIVFELTGLSDVKTEGNNTTATATGKFTLKGITREISVPVRLSYLPGAFGKRINKPEVPGDLLVIRGEFSIQRADYGIKPGQNEDKVNPEIALSLAIVGSPAKG</sequence>
<comment type="caution">
    <text evidence="3">The sequence shown here is derived from an EMBL/GenBank/DDBJ whole genome shotgun (WGS) entry which is preliminary data.</text>
</comment>
<dbReference type="AlphaFoldDB" id="A0A139SRF5"/>
<keyword evidence="4" id="KW-1185">Reference proteome</keyword>
<organism evidence="3 4">
    <name type="scientific">Cephaloticoccus primus</name>
    <dbReference type="NCBI Taxonomy" id="1548207"/>
    <lineage>
        <taxon>Bacteria</taxon>
        <taxon>Pseudomonadati</taxon>
        <taxon>Verrucomicrobiota</taxon>
        <taxon>Opitutia</taxon>
        <taxon>Opitutales</taxon>
        <taxon>Opitutaceae</taxon>
        <taxon>Cephaloticoccus</taxon>
    </lineage>
</organism>
<proteinExistence type="predicted"/>
<evidence type="ECO:0000313" key="4">
    <source>
        <dbReference type="Proteomes" id="UP000070058"/>
    </source>
</evidence>
<dbReference type="OrthoDB" id="116832at2"/>
<dbReference type="SUPFAM" id="SSF101874">
    <property type="entry name" value="YceI-like"/>
    <property type="match status" value="1"/>
</dbReference>